<keyword evidence="7 8" id="KW-0472">Membrane</keyword>
<comment type="caution">
    <text evidence="9">The sequence shown here is derived from an EMBL/GenBank/DDBJ whole genome shotgun (WGS) entry which is preliminary data.</text>
</comment>
<proteinExistence type="predicted"/>
<reference evidence="9 10" key="1">
    <citation type="submission" date="2017-03" db="EMBL/GenBank/DDBJ databases">
        <title>Genomes of endolithic fungi from Antarctica.</title>
        <authorList>
            <person name="Coleine C."/>
            <person name="Masonjones S."/>
            <person name="Stajich J.E."/>
        </authorList>
    </citation>
    <scope>NUCLEOTIDE SEQUENCE [LARGE SCALE GENOMIC DNA]</scope>
    <source>
        <strain evidence="9 10">CCFEE 5311</strain>
    </source>
</reference>
<dbReference type="InterPro" id="IPR034804">
    <property type="entry name" value="SQR/QFR_C/D"/>
</dbReference>
<dbReference type="PROSITE" id="PS01001">
    <property type="entry name" value="SDH_CYT_2"/>
    <property type="match status" value="1"/>
</dbReference>
<organism evidence="9 10">
    <name type="scientific">Friedmanniomyces endolithicus</name>
    <dbReference type="NCBI Taxonomy" id="329885"/>
    <lineage>
        <taxon>Eukaryota</taxon>
        <taxon>Fungi</taxon>
        <taxon>Dikarya</taxon>
        <taxon>Ascomycota</taxon>
        <taxon>Pezizomycotina</taxon>
        <taxon>Dothideomycetes</taxon>
        <taxon>Dothideomycetidae</taxon>
        <taxon>Mycosphaerellales</taxon>
        <taxon>Teratosphaeriaceae</taxon>
        <taxon>Friedmanniomyces</taxon>
    </lineage>
</organism>
<dbReference type="GO" id="GO:0005739">
    <property type="term" value="C:mitochondrion"/>
    <property type="evidence" value="ECO:0007669"/>
    <property type="project" value="GOC"/>
</dbReference>
<keyword evidence="6" id="KW-0408">Iron</keyword>
<dbReference type="Gene3D" id="1.20.1300.10">
    <property type="entry name" value="Fumarate reductase/succinate dehydrogenase, transmembrane subunit"/>
    <property type="match status" value="1"/>
</dbReference>
<dbReference type="InterPro" id="IPR000701">
    <property type="entry name" value="SuccDH_FuR_B_TM-su"/>
</dbReference>
<dbReference type="OrthoDB" id="588261at2759"/>
<name>A0A4U0VES3_9PEZI</name>
<dbReference type="InterPro" id="IPR018495">
    <property type="entry name" value="Succ_DH_cyt_bsu_CS"/>
</dbReference>
<feature type="transmembrane region" description="Helical" evidence="8">
    <location>
        <begin position="169"/>
        <end position="185"/>
    </location>
</feature>
<feature type="transmembrane region" description="Helical" evidence="8">
    <location>
        <begin position="131"/>
        <end position="149"/>
    </location>
</feature>
<accession>A0A4U0VES3</accession>
<dbReference type="PANTHER" id="PTHR10978">
    <property type="entry name" value="SUCCINATE DEHYDROGENASE CYTOCHROME B560 SUBUNIT"/>
    <property type="match status" value="1"/>
</dbReference>
<evidence type="ECO:0000256" key="5">
    <source>
        <dbReference type="ARBA" id="ARBA00022989"/>
    </source>
</evidence>
<dbReference type="SUPFAM" id="SSF81343">
    <property type="entry name" value="Fumarate reductase respiratory complex transmembrane subunits"/>
    <property type="match status" value="1"/>
</dbReference>
<keyword evidence="5 8" id="KW-1133">Transmembrane helix</keyword>
<dbReference type="EMBL" id="NAJP01000008">
    <property type="protein sequence ID" value="TKA46625.1"/>
    <property type="molecule type" value="Genomic_DNA"/>
</dbReference>
<evidence type="ECO:0000313" key="9">
    <source>
        <dbReference type="EMBL" id="TKA46625.1"/>
    </source>
</evidence>
<dbReference type="CDD" id="cd03499">
    <property type="entry name" value="SQR_TypeC_SdhC"/>
    <property type="match status" value="1"/>
</dbReference>
<evidence type="ECO:0000313" key="10">
    <source>
        <dbReference type="Proteomes" id="UP000310066"/>
    </source>
</evidence>
<evidence type="ECO:0000256" key="4">
    <source>
        <dbReference type="ARBA" id="ARBA00022723"/>
    </source>
</evidence>
<evidence type="ECO:0008006" key="11">
    <source>
        <dbReference type="Google" id="ProtNLM"/>
    </source>
</evidence>
<evidence type="ECO:0000256" key="2">
    <source>
        <dbReference type="ARBA" id="ARBA00022617"/>
    </source>
</evidence>
<dbReference type="GO" id="GO:0006121">
    <property type="term" value="P:mitochondrial electron transport, succinate to ubiquinone"/>
    <property type="evidence" value="ECO:0007669"/>
    <property type="project" value="TreeGrafter"/>
</dbReference>
<dbReference type="GO" id="GO:0006099">
    <property type="term" value="P:tricarboxylic acid cycle"/>
    <property type="evidence" value="ECO:0007669"/>
    <property type="project" value="InterPro"/>
</dbReference>
<dbReference type="Proteomes" id="UP000310066">
    <property type="component" value="Unassembled WGS sequence"/>
</dbReference>
<sequence length="186" mass="20558">MLPQRVAQQTLRRLALQQPAHRFLVPAALASRNVFSTQRRLAATESMKENDAGTSILARQRLNRPVAPHLMIYKAQITWYLSGLNRITGCLLSGGFYVFGALYLVAPYIGWHLETAVLAAAFAKWPAVLKVGAKVLVALPFTFHSFNGVRHLTWDTASMIDNKKVNQTGWTVVGLTVVSALLLAFL</sequence>
<keyword evidence="4" id="KW-0479">Metal-binding</keyword>
<gene>
    <name evidence="9" type="ORF">B0A54_02458</name>
</gene>
<evidence type="ECO:0000256" key="6">
    <source>
        <dbReference type="ARBA" id="ARBA00023004"/>
    </source>
</evidence>
<evidence type="ECO:0000256" key="3">
    <source>
        <dbReference type="ARBA" id="ARBA00022692"/>
    </source>
</evidence>
<dbReference type="GO" id="GO:0046872">
    <property type="term" value="F:metal ion binding"/>
    <property type="evidence" value="ECO:0007669"/>
    <property type="project" value="UniProtKB-KW"/>
</dbReference>
<dbReference type="GO" id="GO:0016020">
    <property type="term" value="C:membrane"/>
    <property type="evidence" value="ECO:0007669"/>
    <property type="project" value="UniProtKB-SubCell"/>
</dbReference>
<dbReference type="NCBIfam" id="TIGR02970">
    <property type="entry name" value="succ_dehyd_cytB"/>
    <property type="match status" value="1"/>
</dbReference>
<dbReference type="PANTHER" id="PTHR10978:SF5">
    <property type="entry name" value="SUCCINATE DEHYDROGENASE CYTOCHROME B560 SUBUNIT, MITOCHONDRIAL"/>
    <property type="match status" value="1"/>
</dbReference>
<evidence type="ECO:0000256" key="1">
    <source>
        <dbReference type="ARBA" id="ARBA00004141"/>
    </source>
</evidence>
<evidence type="ECO:0000256" key="8">
    <source>
        <dbReference type="SAM" id="Phobius"/>
    </source>
</evidence>
<dbReference type="AlphaFoldDB" id="A0A4U0VES3"/>
<dbReference type="InterPro" id="IPR014314">
    <property type="entry name" value="Succ_DH_cytb556"/>
</dbReference>
<protein>
    <recommendedName>
        <fullName evidence="11">Succinate dehydrogenase cytochrome B subunit, mitochondrial</fullName>
    </recommendedName>
</protein>
<keyword evidence="3 8" id="KW-0812">Transmembrane</keyword>
<dbReference type="Pfam" id="PF01127">
    <property type="entry name" value="Sdh_cyt"/>
    <property type="match status" value="1"/>
</dbReference>
<keyword evidence="2" id="KW-0349">Heme</keyword>
<comment type="subcellular location">
    <subcellularLocation>
        <location evidence="1">Membrane</location>
        <topology evidence="1">Multi-pass membrane protein</topology>
    </subcellularLocation>
</comment>
<evidence type="ECO:0000256" key="7">
    <source>
        <dbReference type="ARBA" id="ARBA00023136"/>
    </source>
</evidence>
<feature type="transmembrane region" description="Helical" evidence="8">
    <location>
        <begin position="90"/>
        <end position="111"/>
    </location>
</feature>
<dbReference type="STRING" id="329885.A0A4U0VES3"/>
<dbReference type="GO" id="GO:0009055">
    <property type="term" value="F:electron transfer activity"/>
    <property type="evidence" value="ECO:0007669"/>
    <property type="project" value="InterPro"/>
</dbReference>